<evidence type="ECO:0000313" key="3">
    <source>
        <dbReference type="Proteomes" id="UP000472270"/>
    </source>
</evidence>
<protein>
    <recommendedName>
        <fullName evidence="1">USP domain-containing protein</fullName>
    </recommendedName>
</protein>
<dbReference type="PROSITE" id="PS50235">
    <property type="entry name" value="USP_3"/>
    <property type="match status" value="1"/>
</dbReference>
<accession>A0A673HNY9</accession>
<dbReference type="GO" id="GO:0005634">
    <property type="term" value="C:nucleus"/>
    <property type="evidence" value="ECO:0007669"/>
    <property type="project" value="TreeGrafter"/>
</dbReference>
<sequence length="62" mass="7202">MHWTNGFTCVTSVFRNEVQYNGLKNQGATCYLNAVLQCLFMTPKFREAVVSQHCWPVLNNKY</sequence>
<dbReference type="PROSITE" id="PS00972">
    <property type="entry name" value="USP_1"/>
    <property type="match status" value="1"/>
</dbReference>
<dbReference type="Proteomes" id="UP000472270">
    <property type="component" value="Unassembled WGS sequence"/>
</dbReference>
<organism evidence="2 3">
    <name type="scientific">Sinocyclocheilus rhinocerous</name>
    <dbReference type="NCBI Taxonomy" id="307959"/>
    <lineage>
        <taxon>Eukaryota</taxon>
        <taxon>Metazoa</taxon>
        <taxon>Chordata</taxon>
        <taxon>Craniata</taxon>
        <taxon>Vertebrata</taxon>
        <taxon>Euteleostomi</taxon>
        <taxon>Actinopterygii</taxon>
        <taxon>Neopterygii</taxon>
        <taxon>Teleostei</taxon>
        <taxon>Ostariophysi</taxon>
        <taxon>Cypriniformes</taxon>
        <taxon>Cyprinidae</taxon>
        <taxon>Cyprininae</taxon>
        <taxon>Sinocyclocheilus</taxon>
    </lineage>
</organism>
<dbReference type="InterPro" id="IPR050164">
    <property type="entry name" value="Peptidase_C19"/>
</dbReference>
<dbReference type="InterPro" id="IPR001394">
    <property type="entry name" value="Peptidase_C19_UCH"/>
</dbReference>
<dbReference type="SUPFAM" id="SSF54001">
    <property type="entry name" value="Cysteine proteinases"/>
    <property type="match status" value="1"/>
</dbReference>
<dbReference type="GO" id="GO:0004843">
    <property type="term" value="F:cysteine-type deubiquitinase activity"/>
    <property type="evidence" value="ECO:0007669"/>
    <property type="project" value="InterPro"/>
</dbReference>
<name>A0A673HNY9_9TELE</name>
<keyword evidence="3" id="KW-1185">Reference proteome</keyword>
<reference evidence="2" key="2">
    <citation type="submission" date="2025-09" db="UniProtKB">
        <authorList>
            <consortium name="Ensembl"/>
        </authorList>
    </citation>
    <scope>IDENTIFICATION</scope>
</reference>
<dbReference type="InterPro" id="IPR038765">
    <property type="entry name" value="Papain-like_cys_pep_sf"/>
</dbReference>
<dbReference type="GO" id="GO:0005829">
    <property type="term" value="C:cytosol"/>
    <property type="evidence" value="ECO:0007669"/>
    <property type="project" value="TreeGrafter"/>
</dbReference>
<evidence type="ECO:0000259" key="1">
    <source>
        <dbReference type="PROSITE" id="PS50235"/>
    </source>
</evidence>
<feature type="domain" description="USP" evidence="1">
    <location>
        <begin position="21"/>
        <end position="62"/>
    </location>
</feature>
<dbReference type="InterPro" id="IPR028889">
    <property type="entry name" value="USP"/>
</dbReference>
<dbReference type="AlphaFoldDB" id="A0A673HNY9"/>
<dbReference type="PANTHER" id="PTHR24006:SF899">
    <property type="entry name" value="UBIQUITIN CARBOXYL-TERMINAL HYDROLASE"/>
    <property type="match status" value="1"/>
</dbReference>
<dbReference type="Gene3D" id="3.90.70.10">
    <property type="entry name" value="Cysteine proteinases"/>
    <property type="match status" value="1"/>
</dbReference>
<dbReference type="PANTHER" id="PTHR24006">
    <property type="entry name" value="UBIQUITIN CARBOXYL-TERMINAL HYDROLASE"/>
    <property type="match status" value="1"/>
</dbReference>
<evidence type="ECO:0000313" key="2">
    <source>
        <dbReference type="Ensembl" id="ENSSRHP00000027231.1"/>
    </source>
</evidence>
<dbReference type="GO" id="GO:0016579">
    <property type="term" value="P:protein deubiquitination"/>
    <property type="evidence" value="ECO:0007669"/>
    <property type="project" value="InterPro"/>
</dbReference>
<dbReference type="Ensembl" id="ENSSRHT00000028032.1">
    <property type="protein sequence ID" value="ENSSRHP00000027231.1"/>
    <property type="gene ID" value="ENSSRHG00000014193.1"/>
</dbReference>
<dbReference type="InterPro" id="IPR018200">
    <property type="entry name" value="USP_CS"/>
</dbReference>
<dbReference type="Pfam" id="PF00443">
    <property type="entry name" value="UCH"/>
    <property type="match status" value="1"/>
</dbReference>
<proteinExistence type="predicted"/>
<reference evidence="2" key="1">
    <citation type="submission" date="2025-08" db="UniProtKB">
        <authorList>
            <consortium name="Ensembl"/>
        </authorList>
    </citation>
    <scope>IDENTIFICATION</scope>
</reference>